<protein>
    <recommendedName>
        <fullName evidence="2">NACHT domain-containing protein</fullName>
    </recommendedName>
</protein>
<evidence type="ECO:0000313" key="4">
    <source>
        <dbReference type="Proteomes" id="UP001497623"/>
    </source>
</evidence>
<organism evidence="3 4">
    <name type="scientific">Meganyctiphanes norvegica</name>
    <name type="common">Northern krill</name>
    <name type="synonym">Thysanopoda norvegica</name>
    <dbReference type="NCBI Taxonomy" id="48144"/>
    <lineage>
        <taxon>Eukaryota</taxon>
        <taxon>Metazoa</taxon>
        <taxon>Ecdysozoa</taxon>
        <taxon>Arthropoda</taxon>
        <taxon>Crustacea</taxon>
        <taxon>Multicrustacea</taxon>
        <taxon>Malacostraca</taxon>
        <taxon>Eumalacostraca</taxon>
        <taxon>Eucarida</taxon>
        <taxon>Euphausiacea</taxon>
        <taxon>Euphausiidae</taxon>
        <taxon>Meganyctiphanes</taxon>
    </lineage>
</organism>
<dbReference type="InterPro" id="IPR027417">
    <property type="entry name" value="P-loop_NTPase"/>
</dbReference>
<name>A0AAV2SM36_MEGNR</name>
<evidence type="ECO:0000256" key="1">
    <source>
        <dbReference type="SAM" id="MobiDB-lite"/>
    </source>
</evidence>
<dbReference type="PANTHER" id="PTHR46312:SF2">
    <property type="entry name" value="NUCLEOTIDE-BINDING OLIGOMERIZATION DOMAIN-CONTAINING PROTEIN 2-LIKE"/>
    <property type="match status" value="1"/>
</dbReference>
<dbReference type="AlphaFoldDB" id="A0AAV2SM36"/>
<proteinExistence type="predicted"/>
<comment type="caution">
    <text evidence="3">The sequence shown here is derived from an EMBL/GenBank/DDBJ whole genome shotgun (WGS) entry which is preliminary data.</text>
</comment>
<sequence length="1018" mass="115956">MAHHVISPILVEDLNKFKVVHTLNTAGQTTLLTVYQYFKRFPNTKSIKEHLIEDLGINDHEYIDSFDGTMRRVIENTAASGEAYDISLLIKFLKNLSGYYERDNKRRWNNKNELEFRCKKLAEMRNKAFHSFSGLNKLEMLNEINAIKLLINDIFDSLKKRFPKKNTEISKKNKDIAENIEDILAQPLGEIEIKTYLCHKYLRDEIPSYKNSCKNWGKIKILDFLLASNNLHDIKLLFTEVIIEKSNRFNKNMPVNCTDIINLLSESNLLLLDSEAGGGKSTIFLYTIADWGEGGKEMKTSGYDIIIPMVFLDPDLCSVADLISELIPKLRTKMSNDDIMNCLADSSFNILFLCDGYDERNDNSDKLFREICKLKVKHKHIKVIVTSRPESVKDLYTKKCSKLIIDHLKVRGIHESKRCEFLKKYHDELVNAGISKESTEDLITFFENCSAHHKDLYRLPLNLVILTWLWGQAPQLVKTIKSAAGLYTAILDIQNEKLVSRIVNSHPNVMNHIKDDRDELNNLICHFKEVIFNESLVALRSNRIFIDDMGVKCLKDVCTDKGLPFLELQGAYLLLNLEWHIKLVEILQIPHKGFLDFYAAKCIESKLSQGGKRIKNILLEDSNADNNIDESNKYQNVLQLLGGILALKDPLLVEEHGQDIINLLIETGISNNTQWYAVYSDLNINPEAAKDFGYLIAPKLDLNNFSIKDADVEVLSTLLQYVNIDTVTLDISSTDMLPQLPTLLNVLRSKNCIIKISNIIDSQVGLWNFSITKNTKINIDKVIIKNEERNLPFLSYCNSIDECILRNLWWELDSSAPNMSSCQIRMLWTAVYSTEALPTTVKYLSLGLLEDQTIGVVKDPGLAQLTQRCTLLTELGVHVRAGMVTEHLPQLPDVEYINLNLSRLNNDHHLQWAIDTALKLQPARSGYWGLTLPSCGLQPEQLYELVIQLAASGVTVYNRVCVSSRHTNDEQNHLEDAINAAFSCALFWYQDDEDLSSGMRSDTSTRPITSSGTKCSLF</sequence>
<reference evidence="3 4" key="1">
    <citation type="submission" date="2024-05" db="EMBL/GenBank/DDBJ databases">
        <authorList>
            <person name="Wallberg A."/>
        </authorList>
    </citation>
    <scope>NUCLEOTIDE SEQUENCE [LARGE SCALE GENOMIC DNA]</scope>
</reference>
<dbReference type="PANTHER" id="PTHR46312">
    <property type="entry name" value="NACHT DOMAIN-CONTAINING PROTEIN"/>
    <property type="match status" value="1"/>
</dbReference>
<gene>
    <name evidence="3" type="ORF">MNOR_LOCUS37504</name>
</gene>
<evidence type="ECO:0000259" key="2">
    <source>
        <dbReference type="Pfam" id="PF05729"/>
    </source>
</evidence>
<dbReference type="Pfam" id="PF05729">
    <property type="entry name" value="NACHT"/>
    <property type="match status" value="1"/>
</dbReference>
<dbReference type="Gene3D" id="3.40.50.300">
    <property type="entry name" value="P-loop containing nucleotide triphosphate hydrolases"/>
    <property type="match status" value="1"/>
</dbReference>
<feature type="domain" description="NACHT" evidence="2">
    <location>
        <begin position="271"/>
        <end position="427"/>
    </location>
</feature>
<dbReference type="EMBL" id="CAXKWB010076189">
    <property type="protein sequence ID" value="CAL4200187.1"/>
    <property type="molecule type" value="Genomic_DNA"/>
</dbReference>
<accession>A0AAV2SM36</accession>
<feature type="region of interest" description="Disordered" evidence="1">
    <location>
        <begin position="998"/>
        <end position="1018"/>
    </location>
</feature>
<keyword evidence="4" id="KW-1185">Reference proteome</keyword>
<evidence type="ECO:0000313" key="3">
    <source>
        <dbReference type="EMBL" id="CAL4200187.1"/>
    </source>
</evidence>
<dbReference type="InterPro" id="IPR007111">
    <property type="entry name" value="NACHT_NTPase"/>
</dbReference>
<dbReference type="Proteomes" id="UP001497623">
    <property type="component" value="Unassembled WGS sequence"/>
</dbReference>